<accession>A0ABN9EL05</accession>
<name>A0ABN9EL05_9NEOB</name>
<organism evidence="2 3">
    <name type="scientific">Staurois parvus</name>
    <dbReference type="NCBI Taxonomy" id="386267"/>
    <lineage>
        <taxon>Eukaryota</taxon>
        <taxon>Metazoa</taxon>
        <taxon>Chordata</taxon>
        <taxon>Craniata</taxon>
        <taxon>Vertebrata</taxon>
        <taxon>Euteleostomi</taxon>
        <taxon>Amphibia</taxon>
        <taxon>Batrachia</taxon>
        <taxon>Anura</taxon>
        <taxon>Neobatrachia</taxon>
        <taxon>Ranoidea</taxon>
        <taxon>Ranidae</taxon>
        <taxon>Staurois</taxon>
    </lineage>
</organism>
<feature type="compositionally biased region" description="Polar residues" evidence="1">
    <location>
        <begin position="1"/>
        <end position="22"/>
    </location>
</feature>
<comment type="caution">
    <text evidence="2">The sequence shown here is derived from an EMBL/GenBank/DDBJ whole genome shotgun (WGS) entry which is preliminary data.</text>
</comment>
<sequence>MQSGKYRSPGNHQTQTQSLNCQTEKHDSSLQSPVAACVTPLHPTLCIALVAVASTLL</sequence>
<proteinExistence type="predicted"/>
<reference evidence="2" key="1">
    <citation type="submission" date="2023-05" db="EMBL/GenBank/DDBJ databases">
        <authorList>
            <person name="Stuckert A."/>
        </authorList>
    </citation>
    <scope>NUCLEOTIDE SEQUENCE</scope>
</reference>
<dbReference type="EMBL" id="CATNWA010015552">
    <property type="protein sequence ID" value="CAI9584466.1"/>
    <property type="molecule type" value="Genomic_DNA"/>
</dbReference>
<evidence type="ECO:0000313" key="3">
    <source>
        <dbReference type="Proteomes" id="UP001162483"/>
    </source>
</evidence>
<keyword evidence="3" id="KW-1185">Reference proteome</keyword>
<dbReference type="Proteomes" id="UP001162483">
    <property type="component" value="Unassembled WGS sequence"/>
</dbReference>
<evidence type="ECO:0000313" key="2">
    <source>
        <dbReference type="EMBL" id="CAI9584466.1"/>
    </source>
</evidence>
<gene>
    <name evidence="2" type="ORF">SPARVUS_LOCUS10036125</name>
</gene>
<evidence type="ECO:0000256" key="1">
    <source>
        <dbReference type="SAM" id="MobiDB-lite"/>
    </source>
</evidence>
<feature type="region of interest" description="Disordered" evidence="1">
    <location>
        <begin position="1"/>
        <end position="25"/>
    </location>
</feature>
<protein>
    <submittedName>
        <fullName evidence="2">Uncharacterized protein</fullName>
    </submittedName>
</protein>